<evidence type="ECO:0000256" key="2">
    <source>
        <dbReference type="ARBA" id="ARBA00022857"/>
    </source>
</evidence>
<comment type="similarity">
    <text evidence="1 5">Belongs to the aldehyde dehydrogenase family.</text>
</comment>
<evidence type="ECO:0000313" key="7">
    <source>
        <dbReference type="EMBL" id="PSS08700.1"/>
    </source>
</evidence>
<dbReference type="OrthoDB" id="310895at2759"/>
<evidence type="ECO:0000313" key="8">
    <source>
        <dbReference type="Proteomes" id="UP000241818"/>
    </source>
</evidence>
<evidence type="ECO:0000256" key="1">
    <source>
        <dbReference type="ARBA" id="ARBA00009986"/>
    </source>
</evidence>
<dbReference type="InterPro" id="IPR016162">
    <property type="entry name" value="Ald_DH_N"/>
</dbReference>
<reference evidence="7 8" key="1">
    <citation type="journal article" date="2018" name="New Phytol.">
        <title>Comparative genomics and transcriptomics depict ericoid mycorrhizal fungi as versatile saprotrophs and plant mutualists.</title>
        <authorList>
            <person name="Martino E."/>
            <person name="Morin E."/>
            <person name="Grelet G.A."/>
            <person name="Kuo A."/>
            <person name="Kohler A."/>
            <person name="Daghino S."/>
            <person name="Barry K.W."/>
            <person name="Cichocki N."/>
            <person name="Clum A."/>
            <person name="Dockter R.B."/>
            <person name="Hainaut M."/>
            <person name="Kuo R.C."/>
            <person name="LaButti K."/>
            <person name="Lindahl B.D."/>
            <person name="Lindquist E.A."/>
            <person name="Lipzen A."/>
            <person name="Khouja H.R."/>
            <person name="Magnuson J."/>
            <person name="Murat C."/>
            <person name="Ohm R.A."/>
            <person name="Singer S.W."/>
            <person name="Spatafora J.W."/>
            <person name="Wang M."/>
            <person name="Veneault-Fourrey C."/>
            <person name="Henrissat B."/>
            <person name="Grigoriev I.V."/>
            <person name="Martin F.M."/>
            <person name="Perotto S."/>
        </authorList>
    </citation>
    <scope>NUCLEOTIDE SEQUENCE [LARGE SCALE GENOMIC DNA]</scope>
    <source>
        <strain evidence="7 8">ATCC 22711</strain>
    </source>
</reference>
<dbReference type="PROSITE" id="PS00687">
    <property type="entry name" value="ALDEHYDE_DEHYDR_GLU"/>
    <property type="match status" value="1"/>
</dbReference>
<name>A0A2T3AR17_AMORE</name>
<dbReference type="Gene3D" id="3.40.605.10">
    <property type="entry name" value="Aldehyde Dehydrogenase, Chain A, domain 1"/>
    <property type="match status" value="1"/>
</dbReference>
<dbReference type="RefSeq" id="XP_024717098.1">
    <property type="nucleotide sequence ID" value="XM_024861337.1"/>
</dbReference>
<dbReference type="Gene3D" id="3.40.309.10">
    <property type="entry name" value="Aldehyde Dehydrogenase, Chain A, domain 2"/>
    <property type="match status" value="1"/>
</dbReference>
<accession>A0A2T3AR17</accession>
<gene>
    <name evidence="7" type="ORF">M430DRAFT_110174</name>
</gene>
<organism evidence="7 8">
    <name type="scientific">Amorphotheca resinae ATCC 22711</name>
    <dbReference type="NCBI Taxonomy" id="857342"/>
    <lineage>
        <taxon>Eukaryota</taxon>
        <taxon>Fungi</taxon>
        <taxon>Dikarya</taxon>
        <taxon>Ascomycota</taxon>
        <taxon>Pezizomycotina</taxon>
        <taxon>Leotiomycetes</taxon>
        <taxon>Helotiales</taxon>
        <taxon>Amorphothecaceae</taxon>
        <taxon>Amorphotheca</taxon>
    </lineage>
</organism>
<dbReference type="STRING" id="857342.A0A2T3AR17"/>
<dbReference type="Pfam" id="PF00171">
    <property type="entry name" value="Aldedh"/>
    <property type="match status" value="1"/>
</dbReference>
<dbReference type="GO" id="GO:0009450">
    <property type="term" value="P:gamma-aminobutyric acid catabolic process"/>
    <property type="evidence" value="ECO:0007669"/>
    <property type="project" value="TreeGrafter"/>
</dbReference>
<dbReference type="AlphaFoldDB" id="A0A2T3AR17"/>
<dbReference type="InterPro" id="IPR029510">
    <property type="entry name" value="Ald_DH_CS_GLU"/>
</dbReference>
<evidence type="ECO:0000259" key="6">
    <source>
        <dbReference type="Pfam" id="PF00171"/>
    </source>
</evidence>
<dbReference type="SUPFAM" id="SSF53720">
    <property type="entry name" value="ALDH-like"/>
    <property type="match status" value="1"/>
</dbReference>
<dbReference type="EMBL" id="KZ679018">
    <property type="protein sequence ID" value="PSS08700.1"/>
    <property type="molecule type" value="Genomic_DNA"/>
</dbReference>
<feature type="active site" evidence="4">
    <location>
        <position position="265"/>
    </location>
</feature>
<keyword evidence="3 5" id="KW-0560">Oxidoreductase</keyword>
<dbReference type="InterPro" id="IPR016163">
    <property type="entry name" value="Ald_DH_C"/>
</dbReference>
<dbReference type="Proteomes" id="UP000241818">
    <property type="component" value="Unassembled WGS sequence"/>
</dbReference>
<dbReference type="InterPro" id="IPR015590">
    <property type="entry name" value="Aldehyde_DH_dom"/>
</dbReference>
<dbReference type="InParanoid" id="A0A2T3AR17"/>
<dbReference type="GO" id="GO:0004777">
    <property type="term" value="F:succinate-semialdehyde dehydrogenase (NAD+) activity"/>
    <property type="evidence" value="ECO:0007669"/>
    <property type="project" value="TreeGrafter"/>
</dbReference>
<dbReference type="GeneID" id="36569418"/>
<dbReference type="InterPro" id="IPR050740">
    <property type="entry name" value="Aldehyde_DH_Superfamily"/>
</dbReference>
<sequence length="486" mass="52375">MSSTTPTVSLEKDLSTPTTIHLLVNNQPHQTSSTFPVHNPATGDFVHHFGSAAIDDADAALAAAHKAFPAWRDTKPIKRRNILLKAAELMEVRRDELAGYMMSETGASTAWANFNLGLASEILRDAAARISSIQGSIPTPEGEGISGMICKEPYGVILAIAPWNAPFILGMRSIVYPLAAGNTALLKASELAPACSHALVRIFHDAGLPDGVLNLLAHKPADAAEVTKHLIDSPIVKKINFTGSTNVGRIIGELAGRNLKPVLLELGGKNPAIIWEDADLELAAKECAVGAFLNSGQICMSTDRLLVHEKVVDEFEKLFKAAVAAFAPEDKEPGVLINKQSVEKTKRILRDAVSKGATIIYGDIESGVDAKMRPVVVKGTTREMDLYHQETFGPTVSIIVIKSEEEAVELANDTEYGLTSSVFTEDLRRALRFAKNIESGAVHINGMTVHDETALPHGGMKGSGYGRFGSVGLEEWLRLKTITYRD</sequence>
<evidence type="ECO:0000256" key="4">
    <source>
        <dbReference type="PROSITE-ProRule" id="PRU10007"/>
    </source>
</evidence>
<evidence type="ECO:0000256" key="5">
    <source>
        <dbReference type="RuleBase" id="RU003345"/>
    </source>
</evidence>
<dbReference type="FunFam" id="3.40.605.10:FF:000012">
    <property type="entry name" value="NAD-dependent succinate-semialdehyde dehydrogenase"/>
    <property type="match status" value="1"/>
</dbReference>
<keyword evidence="8" id="KW-1185">Reference proteome</keyword>
<dbReference type="CDD" id="cd07105">
    <property type="entry name" value="ALDH_SaliADH"/>
    <property type="match status" value="1"/>
</dbReference>
<dbReference type="PANTHER" id="PTHR43353:SF6">
    <property type="entry name" value="CYTOPLASMIC ALDEHYDE DEHYDROGENASE (EUROFUNG)"/>
    <property type="match status" value="1"/>
</dbReference>
<proteinExistence type="inferred from homology"/>
<dbReference type="PANTHER" id="PTHR43353">
    <property type="entry name" value="SUCCINATE-SEMIALDEHYDE DEHYDROGENASE, MITOCHONDRIAL"/>
    <property type="match status" value="1"/>
</dbReference>
<keyword evidence="2" id="KW-0521">NADP</keyword>
<protein>
    <recommendedName>
        <fullName evidence="6">Aldehyde dehydrogenase domain-containing protein</fullName>
    </recommendedName>
</protein>
<dbReference type="FunFam" id="3.40.309.10:FF:000010">
    <property type="entry name" value="Gamma-aminobutyraldehyde dehydrogenase"/>
    <property type="match status" value="1"/>
</dbReference>
<evidence type="ECO:0000256" key="3">
    <source>
        <dbReference type="ARBA" id="ARBA00023002"/>
    </source>
</evidence>
<feature type="domain" description="Aldehyde dehydrogenase" evidence="6">
    <location>
        <begin position="31"/>
        <end position="482"/>
    </location>
</feature>
<dbReference type="InterPro" id="IPR016161">
    <property type="entry name" value="Ald_DH/histidinol_DH"/>
</dbReference>